<dbReference type="PANTHER" id="PTHR40053">
    <property type="entry name" value="SPORULATION-CONTROL PROTEIN SPO0M"/>
    <property type="match status" value="1"/>
</dbReference>
<dbReference type="RefSeq" id="WP_142262092.1">
    <property type="nucleotide sequence ID" value="NZ_BMPV01000002.1"/>
</dbReference>
<reference evidence="1 2" key="1">
    <citation type="submission" date="2019-06" db="EMBL/GenBank/DDBJ databases">
        <title>Sequencing the genomes of 1000 actinobacteria strains.</title>
        <authorList>
            <person name="Klenk H.-P."/>
        </authorList>
    </citation>
    <scope>NUCLEOTIDE SEQUENCE [LARGE SCALE GENOMIC DNA]</scope>
    <source>
        <strain evidence="1 2">DSM 43186</strain>
    </source>
</reference>
<dbReference type="Proteomes" id="UP000319213">
    <property type="component" value="Unassembled WGS sequence"/>
</dbReference>
<comment type="caution">
    <text evidence="1">The sequence shown here is derived from an EMBL/GenBank/DDBJ whole genome shotgun (WGS) entry which is preliminary data.</text>
</comment>
<dbReference type="OrthoDB" id="3431481at2"/>
<protein>
    <submittedName>
        <fullName evidence="1">Sporulation-control protein</fullName>
    </submittedName>
</protein>
<gene>
    <name evidence="1" type="ORF">FHX40_4691</name>
</gene>
<name>A0A543IPP3_9ACTN</name>
<dbReference type="AlphaFoldDB" id="A0A543IPP3"/>
<dbReference type="InterPro" id="IPR009776">
    <property type="entry name" value="Spore_0_M"/>
</dbReference>
<accession>A0A543IPP3</accession>
<keyword evidence="2" id="KW-1185">Reference proteome</keyword>
<dbReference type="PANTHER" id="PTHR40053:SF1">
    <property type="entry name" value="SPORULATION-CONTROL PROTEIN SPO0M"/>
    <property type="match status" value="1"/>
</dbReference>
<organism evidence="1 2">
    <name type="scientific">Thermopolyspora flexuosa</name>
    <dbReference type="NCBI Taxonomy" id="103836"/>
    <lineage>
        <taxon>Bacteria</taxon>
        <taxon>Bacillati</taxon>
        <taxon>Actinomycetota</taxon>
        <taxon>Actinomycetes</taxon>
        <taxon>Streptosporangiales</taxon>
        <taxon>Streptosporangiaceae</taxon>
        <taxon>Thermopolyspora</taxon>
    </lineage>
</organism>
<evidence type="ECO:0000313" key="1">
    <source>
        <dbReference type="EMBL" id="TQM72544.1"/>
    </source>
</evidence>
<dbReference type="EMBL" id="VFPQ01000002">
    <property type="protein sequence ID" value="TQM72544.1"/>
    <property type="molecule type" value="Genomic_DNA"/>
</dbReference>
<sequence length="324" mass="34536">MVFKRLLGTFGVGAPSVDTVLAQSRVQPGEMLRGEVRLQGGDFDADIESIVLALVTRAEAEHGEGEQTGLIEFARTQVSGPFKLRTGEQRTLPFEFPVPWEAPITEVWGQPLYGMAMGVRTELAIARAVDKGDLDPVQIVPLPSQDAVLQAFSRLGFQPKSADVEVGTLYGIAHHLPCYQEIEFFPPPQHAHAVSEVELTFVANPGGLHIVLEASGRGPADDSFGRWYVSHEEALERDWGAEITGWLNAVASYGHHGGYGHDPYGHGGYGHDPYAPHGGHHGGHHSGPGMGAVVAAGAVGAVGGFLAAEAIDEIGDMLEGEEED</sequence>
<evidence type="ECO:0000313" key="2">
    <source>
        <dbReference type="Proteomes" id="UP000319213"/>
    </source>
</evidence>
<dbReference type="Pfam" id="PF07070">
    <property type="entry name" value="Spo0M"/>
    <property type="match status" value="1"/>
</dbReference>
<proteinExistence type="predicted"/>